<dbReference type="InterPro" id="IPR014044">
    <property type="entry name" value="CAP_dom"/>
</dbReference>
<dbReference type="EMBL" id="LPXO01000001">
    <property type="protein sequence ID" value="KUF12568.1"/>
    <property type="molecule type" value="Genomic_DNA"/>
</dbReference>
<accession>A0A0W7WPY8</accession>
<dbReference type="Pfam" id="PF00188">
    <property type="entry name" value="CAP"/>
    <property type="match status" value="1"/>
</dbReference>
<dbReference type="InterPro" id="IPR035940">
    <property type="entry name" value="CAP_sf"/>
</dbReference>
<keyword evidence="4" id="KW-1185">Reference proteome</keyword>
<dbReference type="AlphaFoldDB" id="A0A0W7WPY8"/>
<evidence type="ECO:0000313" key="3">
    <source>
        <dbReference type="EMBL" id="KUF12568.1"/>
    </source>
</evidence>
<dbReference type="PRINTS" id="PR00837">
    <property type="entry name" value="V5TPXLIKE"/>
</dbReference>
<protein>
    <recommendedName>
        <fullName evidence="2">SCP domain-containing protein</fullName>
    </recommendedName>
</protein>
<feature type="domain" description="SCP" evidence="2">
    <location>
        <begin position="110"/>
        <end position="257"/>
    </location>
</feature>
<gene>
    <name evidence="3" type="ORF">AVJ23_02240</name>
</gene>
<dbReference type="Gene3D" id="3.40.33.10">
    <property type="entry name" value="CAP"/>
    <property type="match status" value="1"/>
</dbReference>
<dbReference type="SUPFAM" id="SSF55797">
    <property type="entry name" value="PR-1-like"/>
    <property type="match status" value="1"/>
</dbReference>
<dbReference type="OrthoDB" id="9794228at2"/>
<comment type="caution">
    <text evidence="3">The sequence shown here is derived from an EMBL/GenBank/DDBJ whole genome shotgun (WGS) entry which is preliminary data.</text>
</comment>
<dbReference type="PROSITE" id="PS01009">
    <property type="entry name" value="CRISP_1"/>
    <property type="match status" value="1"/>
</dbReference>
<organism evidence="3 4">
    <name type="scientific">Pseudoponticoccus marisrubri</name>
    <dbReference type="NCBI Taxonomy" id="1685382"/>
    <lineage>
        <taxon>Bacteria</taxon>
        <taxon>Pseudomonadati</taxon>
        <taxon>Pseudomonadota</taxon>
        <taxon>Alphaproteobacteria</taxon>
        <taxon>Rhodobacterales</taxon>
        <taxon>Roseobacteraceae</taxon>
        <taxon>Pseudoponticoccus</taxon>
    </lineage>
</organism>
<dbReference type="GO" id="GO:0005576">
    <property type="term" value="C:extracellular region"/>
    <property type="evidence" value="ECO:0007669"/>
    <property type="project" value="InterPro"/>
</dbReference>
<proteinExistence type="predicted"/>
<name>A0A0W7WPY8_9RHOB</name>
<dbReference type="Gene3D" id="3.30.1490.230">
    <property type="match status" value="1"/>
</dbReference>
<dbReference type="STRING" id="1685382.AVJ23_02240"/>
<evidence type="ECO:0000259" key="2">
    <source>
        <dbReference type="SMART" id="SM00198"/>
    </source>
</evidence>
<dbReference type="InterPro" id="IPR053754">
    <property type="entry name" value="OligoMan_bind_ChitinaseAct_sf"/>
</dbReference>
<dbReference type="Proteomes" id="UP000054396">
    <property type="component" value="Unassembled WGS sequence"/>
</dbReference>
<dbReference type="SMART" id="SM00198">
    <property type="entry name" value="SCP"/>
    <property type="match status" value="1"/>
</dbReference>
<feature type="signal peptide" evidence="1">
    <location>
        <begin position="1"/>
        <end position="28"/>
    </location>
</feature>
<keyword evidence="1" id="KW-0732">Signal</keyword>
<reference evidence="3 4" key="1">
    <citation type="submission" date="2015-12" db="EMBL/GenBank/DDBJ databases">
        <authorList>
            <person name="Shamseldin A."/>
            <person name="Moawad H."/>
            <person name="Abd El-Rahim W.M."/>
            <person name="Sadowsky M.J."/>
        </authorList>
    </citation>
    <scope>NUCLEOTIDE SEQUENCE [LARGE SCALE GENOMIC DNA]</scope>
    <source>
        <strain evidence="3 4">SJ5A-1</strain>
    </source>
</reference>
<feature type="chain" id="PRO_5006936549" description="SCP domain-containing protein" evidence="1">
    <location>
        <begin position="29"/>
        <end position="280"/>
    </location>
</feature>
<evidence type="ECO:0000313" key="4">
    <source>
        <dbReference type="Proteomes" id="UP000054396"/>
    </source>
</evidence>
<evidence type="ECO:0000256" key="1">
    <source>
        <dbReference type="SAM" id="SignalP"/>
    </source>
</evidence>
<dbReference type="PANTHER" id="PTHR10334">
    <property type="entry name" value="CYSTEINE-RICH SECRETORY PROTEIN-RELATED"/>
    <property type="match status" value="1"/>
</dbReference>
<dbReference type="InterPro" id="IPR018244">
    <property type="entry name" value="Allrgn_V5/Tpx1_CS"/>
</dbReference>
<sequence>MTFTSIVPVPLRSLSIFTVITAASLALAAPSLAQEWVHGTGWQIWDDATANDACPSVCGQRNMSYTGYWEDDGTQNFTSWCYCDAAAPAPDPGMSPAMDTAQATPQGGGGFRDAVLGAHNTLRANHGAPQMAWSSALEQSAQNYANMLQQNGCAGGHSPATLRNGAGENLYSTGNTSPGFDPARVGQAAVESWYWCEIGLYPSPQAGHYTQVIWQNSTQLGCAMLQCDAGSQQVWPGQNYHVARVVCQYAPAGNITNAGQYERNVRHRTDLQKPAHVSCF</sequence>
<dbReference type="InterPro" id="IPR001283">
    <property type="entry name" value="CRISP-related"/>
</dbReference>
<dbReference type="RefSeq" id="WP_058860512.1">
    <property type="nucleotide sequence ID" value="NZ_LPXO01000001.1"/>
</dbReference>